<dbReference type="Gene3D" id="1.10.260.40">
    <property type="entry name" value="lambda repressor-like DNA-binding domains"/>
    <property type="match status" value="1"/>
</dbReference>
<evidence type="ECO:0000259" key="4">
    <source>
        <dbReference type="PROSITE" id="PS50943"/>
    </source>
</evidence>
<keyword evidence="3" id="KW-0804">Transcription</keyword>
<feature type="domain" description="HTH cro/C1-type" evidence="4">
    <location>
        <begin position="12"/>
        <end position="66"/>
    </location>
</feature>
<protein>
    <submittedName>
        <fullName evidence="5">Helix-turn-helix family protein</fullName>
    </submittedName>
</protein>
<accession>A0A090ZPD0</accession>
<dbReference type="PANTHER" id="PTHR46797">
    <property type="entry name" value="HTH-TYPE TRANSCRIPTIONAL REGULATOR"/>
    <property type="match status" value="1"/>
</dbReference>
<sequence>MLNIMQHIGAKIRLYRLAKHLTQEQLADCIGSTGTYIGRLERGEKNVRIQTLVKIAEALDISIFALLENDHEEYLYQKKWVWDSLTLMLQQSDAKQKMIYHVIHAIVNEENN</sequence>
<evidence type="ECO:0000313" key="6">
    <source>
        <dbReference type="Proteomes" id="UP000029278"/>
    </source>
</evidence>
<proteinExistence type="predicted"/>
<dbReference type="HOGENOM" id="CLU_066192_17_5_9"/>
<evidence type="ECO:0000313" key="5">
    <source>
        <dbReference type="EMBL" id="KFN12303.1"/>
    </source>
</evidence>
<organism evidence="5 6">
    <name type="scientific">Paenibacillus macerans</name>
    <name type="common">Bacillus macerans</name>
    <dbReference type="NCBI Taxonomy" id="44252"/>
    <lineage>
        <taxon>Bacteria</taxon>
        <taxon>Bacillati</taxon>
        <taxon>Bacillota</taxon>
        <taxon>Bacilli</taxon>
        <taxon>Bacillales</taxon>
        <taxon>Paenibacillaceae</taxon>
        <taxon>Paenibacillus</taxon>
    </lineage>
</organism>
<evidence type="ECO:0000256" key="2">
    <source>
        <dbReference type="ARBA" id="ARBA00023125"/>
    </source>
</evidence>
<dbReference type="InterPro" id="IPR010982">
    <property type="entry name" value="Lambda_DNA-bd_dom_sf"/>
</dbReference>
<gene>
    <name evidence="5" type="ORF">DJ90_2053</name>
</gene>
<comment type="caution">
    <text evidence="5">The sequence shown here is derived from an EMBL/GenBank/DDBJ whole genome shotgun (WGS) entry which is preliminary data.</text>
</comment>
<dbReference type="PANTHER" id="PTHR46797:SF23">
    <property type="entry name" value="HTH-TYPE TRANSCRIPTIONAL REGULATOR SUTR"/>
    <property type="match status" value="1"/>
</dbReference>
<dbReference type="EMBL" id="JMQA01000001">
    <property type="protein sequence ID" value="KFN12303.1"/>
    <property type="molecule type" value="Genomic_DNA"/>
</dbReference>
<dbReference type="GO" id="GO:0005829">
    <property type="term" value="C:cytosol"/>
    <property type="evidence" value="ECO:0007669"/>
    <property type="project" value="TreeGrafter"/>
</dbReference>
<dbReference type="PROSITE" id="PS50943">
    <property type="entry name" value="HTH_CROC1"/>
    <property type="match status" value="1"/>
</dbReference>
<dbReference type="GO" id="GO:0003700">
    <property type="term" value="F:DNA-binding transcription factor activity"/>
    <property type="evidence" value="ECO:0007669"/>
    <property type="project" value="TreeGrafter"/>
</dbReference>
<keyword evidence="2" id="KW-0238">DNA-binding</keyword>
<dbReference type="STRING" id="44252.DJ90_2053"/>
<dbReference type="InterPro" id="IPR001387">
    <property type="entry name" value="Cro/C1-type_HTH"/>
</dbReference>
<evidence type="ECO:0000256" key="1">
    <source>
        <dbReference type="ARBA" id="ARBA00023015"/>
    </source>
</evidence>
<dbReference type="InterPro" id="IPR050807">
    <property type="entry name" value="TransReg_Diox_bact_type"/>
</dbReference>
<dbReference type="RefSeq" id="WP_051985576.1">
    <property type="nucleotide sequence ID" value="NZ_JAKOBR010000033.1"/>
</dbReference>
<dbReference type="GeneID" id="77008293"/>
<dbReference type="AlphaFoldDB" id="A0A090ZPD0"/>
<dbReference type="Pfam" id="PF01381">
    <property type="entry name" value="HTH_3"/>
    <property type="match status" value="1"/>
</dbReference>
<dbReference type="SMART" id="SM00530">
    <property type="entry name" value="HTH_XRE"/>
    <property type="match status" value="1"/>
</dbReference>
<dbReference type="CDD" id="cd00093">
    <property type="entry name" value="HTH_XRE"/>
    <property type="match status" value="1"/>
</dbReference>
<keyword evidence="1" id="KW-0805">Transcription regulation</keyword>
<dbReference type="Proteomes" id="UP000029278">
    <property type="component" value="Unassembled WGS sequence"/>
</dbReference>
<evidence type="ECO:0000256" key="3">
    <source>
        <dbReference type="ARBA" id="ARBA00023163"/>
    </source>
</evidence>
<name>A0A090ZPD0_PAEMA</name>
<dbReference type="GO" id="GO:0003677">
    <property type="term" value="F:DNA binding"/>
    <property type="evidence" value="ECO:0007669"/>
    <property type="project" value="UniProtKB-KW"/>
</dbReference>
<reference evidence="5 6" key="1">
    <citation type="submission" date="2014-04" db="EMBL/GenBank/DDBJ databases">
        <authorList>
            <person name="Bishop-Lilly K.A."/>
            <person name="Broomall S.M."/>
            <person name="Chain P.S."/>
            <person name="Chertkov O."/>
            <person name="Coyne S.R."/>
            <person name="Daligault H.E."/>
            <person name="Davenport K.W."/>
            <person name="Erkkila T."/>
            <person name="Frey K.G."/>
            <person name="Gibbons H.S."/>
            <person name="Gu W."/>
            <person name="Jaissle J."/>
            <person name="Johnson S.L."/>
            <person name="Koroleva G.I."/>
            <person name="Ladner J.T."/>
            <person name="Lo C.-C."/>
            <person name="Minogue T.D."/>
            <person name="Munk C."/>
            <person name="Palacios G.F."/>
            <person name="Redden C.L."/>
            <person name="Rosenzweig C.N."/>
            <person name="Scholz M.B."/>
            <person name="Teshima H."/>
            <person name="Xu Y."/>
        </authorList>
    </citation>
    <scope>NUCLEOTIDE SEQUENCE [LARGE SCALE GENOMIC DNA]</scope>
    <source>
        <strain evidence="5 6">8244</strain>
    </source>
</reference>
<dbReference type="SUPFAM" id="SSF47413">
    <property type="entry name" value="lambda repressor-like DNA-binding domains"/>
    <property type="match status" value="1"/>
</dbReference>
<keyword evidence="6" id="KW-1185">Reference proteome</keyword>
<dbReference type="OrthoDB" id="9814553at2"/>